<dbReference type="InterPro" id="IPR000182">
    <property type="entry name" value="GNAT_dom"/>
</dbReference>
<dbReference type="PANTHER" id="PTHR43420">
    <property type="entry name" value="ACETYLTRANSFERASE"/>
    <property type="match status" value="1"/>
</dbReference>
<evidence type="ECO:0000259" key="3">
    <source>
        <dbReference type="PROSITE" id="PS51186"/>
    </source>
</evidence>
<dbReference type="Gene3D" id="3.40.630.30">
    <property type="match status" value="1"/>
</dbReference>
<evidence type="ECO:0000313" key="5">
    <source>
        <dbReference type="Proteomes" id="UP000673375"/>
    </source>
</evidence>
<organism evidence="4 5">
    <name type="scientific">Enterococcus larvae</name>
    <dbReference type="NCBI Taxonomy" id="2794352"/>
    <lineage>
        <taxon>Bacteria</taxon>
        <taxon>Bacillati</taxon>
        <taxon>Bacillota</taxon>
        <taxon>Bacilli</taxon>
        <taxon>Lactobacillales</taxon>
        <taxon>Enterococcaceae</taxon>
        <taxon>Enterococcus</taxon>
    </lineage>
</organism>
<keyword evidence="2" id="KW-0012">Acyltransferase</keyword>
<dbReference type="RefSeq" id="WP_209556522.1">
    <property type="nucleotide sequence ID" value="NZ_JAEDXU010000002.1"/>
</dbReference>
<dbReference type="PANTHER" id="PTHR43420:SF47">
    <property type="entry name" value="N-ACETYLTRANSFERASE DOMAIN-CONTAINING PROTEIN"/>
    <property type="match status" value="1"/>
</dbReference>
<dbReference type="SUPFAM" id="SSF55729">
    <property type="entry name" value="Acyl-CoA N-acyltransferases (Nat)"/>
    <property type="match status" value="1"/>
</dbReference>
<keyword evidence="1" id="KW-0808">Transferase</keyword>
<name>A0ABS4CGJ0_9ENTE</name>
<dbReference type="CDD" id="cd04301">
    <property type="entry name" value="NAT_SF"/>
    <property type="match status" value="1"/>
</dbReference>
<evidence type="ECO:0000256" key="2">
    <source>
        <dbReference type="ARBA" id="ARBA00023315"/>
    </source>
</evidence>
<dbReference type="PROSITE" id="PS51186">
    <property type="entry name" value="GNAT"/>
    <property type="match status" value="1"/>
</dbReference>
<dbReference type="Pfam" id="PF00583">
    <property type="entry name" value="Acetyltransf_1"/>
    <property type="match status" value="1"/>
</dbReference>
<accession>A0ABS4CGJ0</accession>
<feature type="domain" description="N-acetyltransferase" evidence="3">
    <location>
        <begin position="3"/>
        <end position="172"/>
    </location>
</feature>
<protein>
    <submittedName>
        <fullName evidence="4">GNAT family N-acetyltransferase</fullName>
    </submittedName>
</protein>
<keyword evidence="5" id="KW-1185">Reference proteome</keyword>
<dbReference type="EMBL" id="JAEDXU010000002">
    <property type="protein sequence ID" value="MBP1045735.1"/>
    <property type="molecule type" value="Genomic_DNA"/>
</dbReference>
<comment type="caution">
    <text evidence="4">The sequence shown here is derived from an EMBL/GenBank/DDBJ whole genome shotgun (WGS) entry which is preliminary data.</text>
</comment>
<reference evidence="4 5" key="1">
    <citation type="submission" date="2020-12" db="EMBL/GenBank/DDBJ databases">
        <title>Vagococcus allomyrinae sp. nov. and Enterococcus lavae sp. nov., isolated from the larvae of Allomyrina dichotoma.</title>
        <authorList>
            <person name="Lee S.D."/>
        </authorList>
    </citation>
    <scope>NUCLEOTIDE SEQUENCE [LARGE SCALE GENOMIC DNA]</scope>
    <source>
        <strain evidence="4 5">BWM-S5</strain>
    </source>
</reference>
<proteinExistence type="predicted"/>
<sequence>MKTMIKKGTSADIKMLQEISIETYTDTFGAQNTAENMAAYLNSAFTLEGLAEEMGNEGTSFYFIYFDEQLAGYLKLNVGDAQTESVAESALEVERIYILPSFKRKGLGNQLIETAIEKAKAQNKKNIWLGVWEENEPALNFYEKMGFVQFSKHSFFMGDDEQTDLIMVKSLGE</sequence>
<evidence type="ECO:0000313" key="4">
    <source>
        <dbReference type="EMBL" id="MBP1045735.1"/>
    </source>
</evidence>
<dbReference type="InterPro" id="IPR016181">
    <property type="entry name" value="Acyl_CoA_acyltransferase"/>
</dbReference>
<dbReference type="InterPro" id="IPR050680">
    <property type="entry name" value="YpeA/RimI_acetyltransf"/>
</dbReference>
<evidence type="ECO:0000256" key="1">
    <source>
        <dbReference type="ARBA" id="ARBA00022679"/>
    </source>
</evidence>
<dbReference type="Proteomes" id="UP000673375">
    <property type="component" value="Unassembled WGS sequence"/>
</dbReference>
<gene>
    <name evidence="4" type="ORF">I6N96_05545</name>
</gene>